<protein>
    <submittedName>
        <fullName evidence="1">Uncharacterized protein</fullName>
    </submittedName>
</protein>
<gene>
    <name evidence="1" type="ORF">IE53DRAFT_2348</name>
</gene>
<dbReference type="EMBL" id="KZ819692">
    <property type="protein sequence ID" value="PWN54200.1"/>
    <property type="molecule type" value="Genomic_DNA"/>
</dbReference>
<reference evidence="1 2" key="1">
    <citation type="journal article" date="2018" name="Mol. Biol. Evol.">
        <title>Broad Genomic Sampling Reveals a Smut Pathogenic Ancestry of the Fungal Clade Ustilaginomycotina.</title>
        <authorList>
            <person name="Kijpornyongpan T."/>
            <person name="Mondo S.J."/>
            <person name="Barry K."/>
            <person name="Sandor L."/>
            <person name="Lee J."/>
            <person name="Lipzen A."/>
            <person name="Pangilinan J."/>
            <person name="LaButti K."/>
            <person name="Hainaut M."/>
            <person name="Henrissat B."/>
            <person name="Grigoriev I.V."/>
            <person name="Spatafora J.W."/>
            <person name="Aime M.C."/>
        </authorList>
    </citation>
    <scope>NUCLEOTIDE SEQUENCE [LARGE SCALE GENOMIC DNA]</scope>
    <source>
        <strain evidence="1 2">SA 807</strain>
    </source>
</reference>
<evidence type="ECO:0000313" key="1">
    <source>
        <dbReference type="EMBL" id="PWN54200.1"/>
    </source>
</evidence>
<accession>A0ACD0P7U9</accession>
<dbReference type="Proteomes" id="UP000245626">
    <property type="component" value="Unassembled WGS sequence"/>
</dbReference>
<evidence type="ECO:0000313" key="2">
    <source>
        <dbReference type="Proteomes" id="UP000245626"/>
    </source>
</evidence>
<name>A0ACD0P7U9_9BASI</name>
<sequence length="122" mass="13656">MDHAAHDHGGTPHRSMDGEACPMMMAWNTATTNICIVHPSWHVVTRQGFLLSLAVITAAAFVIEYFRFYMRSVDRRILKSIEPSGGHRRRASVLPTTSIGDSSRRVLSIGSKSMANQRMFRP</sequence>
<keyword evidence="2" id="KW-1185">Reference proteome</keyword>
<proteinExistence type="predicted"/>
<organism evidence="1 2">
    <name type="scientific">Violaceomyces palustris</name>
    <dbReference type="NCBI Taxonomy" id="1673888"/>
    <lineage>
        <taxon>Eukaryota</taxon>
        <taxon>Fungi</taxon>
        <taxon>Dikarya</taxon>
        <taxon>Basidiomycota</taxon>
        <taxon>Ustilaginomycotina</taxon>
        <taxon>Ustilaginomycetes</taxon>
        <taxon>Violaceomycetales</taxon>
        <taxon>Violaceomycetaceae</taxon>
        <taxon>Violaceomyces</taxon>
    </lineage>
</organism>